<feature type="domain" description="Dihydrodipicolinate reductase N-terminal" evidence="14">
    <location>
        <begin position="6"/>
        <end position="129"/>
    </location>
</feature>
<dbReference type="InterPro" id="IPR000846">
    <property type="entry name" value="DapB_N"/>
</dbReference>
<feature type="binding site" evidence="13">
    <location>
        <begin position="102"/>
        <end position="104"/>
    </location>
    <ligand>
        <name>NAD(+)</name>
        <dbReference type="ChEBI" id="CHEBI:57540"/>
    </ligand>
</feature>
<dbReference type="Proteomes" id="UP000257706">
    <property type="component" value="Unassembled WGS sequence"/>
</dbReference>
<feature type="binding site" evidence="13">
    <location>
        <begin position="169"/>
        <end position="170"/>
    </location>
    <ligand>
        <name>(S)-2,3,4,5-tetrahydrodipicolinate</name>
        <dbReference type="ChEBI" id="CHEBI:16845"/>
    </ligand>
</feature>
<comment type="similarity">
    <text evidence="1 13">Belongs to the DapB family.</text>
</comment>
<feature type="active site" description="Proton donor" evidence="13">
    <location>
        <position position="163"/>
    </location>
</feature>
<dbReference type="SUPFAM" id="SSF55347">
    <property type="entry name" value="Glyceraldehyde-3-phosphate dehydrogenase-like, C-terminal domain"/>
    <property type="match status" value="1"/>
</dbReference>
<dbReference type="InterPro" id="IPR022664">
    <property type="entry name" value="DapB_N_CS"/>
</dbReference>
<evidence type="ECO:0000313" key="16">
    <source>
        <dbReference type="EMBL" id="HAE46283.1"/>
    </source>
</evidence>
<dbReference type="NCBIfam" id="TIGR00036">
    <property type="entry name" value="dapB"/>
    <property type="match status" value="1"/>
</dbReference>
<evidence type="ECO:0000256" key="5">
    <source>
        <dbReference type="ARBA" id="ARBA00022915"/>
    </source>
</evidence>
<organism evidence="16 17">
    <name type="scientific">Tistrella mobilis</name>
    <dbReference type="NCBI Taxonomy" id="171437"/>
    <lineage>
        <taxon>Bacteria</taxon>
        <taxon>Pseudomonadati</taxon>
        <taxon>Pseudomonadota</taxon>
        <taxon>Alphaproteobacteria</taxon>
        <taxon>Geminicoccales</taxon>
        <taxon>Geminicoccaceae</taxon>
        <taxon>Tistrella</taxon>
    </lineage>
</organism>
<dbReference type="InterPro" id="IPR036291">
    <property type="entry name" value="NAD(P)-bd_dom_sf"/>
</dbReference>
<comment type="caution">
    <text evidence="16">The sequence shown here is derived from an EMBL/GenBank/DDBJ whole genome shotgun (WGS) entry which is preliminary data.</text>
</comment>
<feature type="binding site" evidence="13">
    <location>
        <position position="39"/>
    </location>
    <ligand>
        <name>NADP(+)</name>
        <dbReference type="ChEBI" id="CHEBI:58349"/>
    </ligand>
</feature>
<reference evidence="16 17" key="1">
    <citation type="journal article" date="2018" name="Nat. Biotechnol.">
        <title>A standardized bacterial taxonomy based on genome phylogeny substantially revises the tree of life.</title>
        <authorList>
            <person name="Parks D.H."/>
            <person name="Chuvochina M."/>
            <person name="Waite D.W."/>
            <person name="Rinke C."/>
            <person name="Skarshewski A."/>
            <person name="Chaumeil P.A."/>
            <person name="Hugenholtz P."/>
        </authorList>
    </citation>
    <scope>NUCLEOTIDE SEQUENCE [LARGE SCALE GENOMIC DNA]</scope>
    <source>
        <strain evidence="16">UBA8739</strain>
    </source>
</reference>
<evidence type="ECO:0000256" key="12">
    <source>
        <dbReference type="ARBA" id="ARBA00049396"/>
    </source>
</evidence>
<feature type="active site" description="Proton donor/acceptor" evidence="13">
    <location>
        <position position="159"/>
    </location>
</feature>
<protein>
    <recommendedName>
        <fullName evidence="10 13">4-hydroxy-tetrahydrodipicolinate reductase</fullName>
        <shortName evidence="13">HTPA reductase</shortName>
        <ecNumber evidence="10 13">1.17.1.8</ecNumber>
    </recommendedName>
</protein>
<evidence type="ECO:0000256" key="9">
    <source>
        <dbReference type="ARBA" id="ARBA00037922"/>
    </source>
</evidence>
<evidence type="ECO:0000256" key="1">
    <source>
        <dbReference type="ARBA" id="ARBA00006642"/>
    </source>
</evidence>
<comment type="pathway">
    <text evidence="9 13">Amino-acid biosynthesis; L-lysine biosynthesis via DAP pathway; (S)-tetrahydrodipicolinate from L-aspartate: step 4/4.</text>
</comment>
<evidence type="ECO:0000313" key="17">
    <source>
        <dbReference type="Proteomes" id="UP000257706"/>
    </source>
</evidence>
<comment type="caution">
    <text evidence="13">Was originally thought to be a dihydrodipicolinate reductase (DHDPR), catalyzing the conversion of dihydrodipicolinate to tetrahydrodipicolinate. However, it was shown in E.coli that the substrate of the enzymatic reaction is not dihydrodipicolinate (DHDP) but in fact (2S,4S)-4-hydroxy-2,3,4,5-tetrahydrodipicolinic acid (HTPA), the product released by the DapA-catalyzed reaction.</text>
</comment>
<evidence type="ECO:0000256" key="2">
    <source>
        <dbReference type="ARBA" id="ARBA00022490"/>
    </source>
</evidence>
<dbReference type="GO" id="GO:0009089">
    <property type="term" value="P:lysine biosynthetic process via diaminopimelate"/>
    <property type="evidence" value="ECO:0007669"/>
    <property type="project" value="UniProtKB-UniRule"/>
</dbReference>
<dbReference type="Gene3D" id="3.40.50.720">
    <property type="entry name" value="NAD(P)-binding Rossmann-like Domain"/>
    <property type="match status" value="1"/>
</dbReference>
<feature type="binding site" evidence="13">
    <location>
        <position position="160"/>
    </location>
    <ligand>
        <name>(S)-2,3,4,5-tetrahydrodipicolinate</name>
        <dbReference type="ChEBI" id="CHEBI:16845"/>
    </ligand>
</feature>
<accession>A0A3B9IFY8</accession>
<dbReference type="FunFam" id="3.30.360.10:FF:000004">
    <property type="entry name" value="4-hydroxy-tetrahydrodipicolinate reductase"/>
    <property type="match status" value="1"/>
</dbReference>
<dbReference type="HAMAP" id="MF_00102">
    <property type="entry name" value="DapB"/>
    <property type="match status" value="1"/>
</dbReference>
<keyword evidence="6 13" id="KW-0560">Oxidoreductase</keyword>
<sequence length="271" mass="27908">MSASGIAIGVVGCAGRMGRTLLAAIATTPGCRIAGGTERPGSDEVGQDLGRFAGVDPLGIAVGDDPAVLFAAADVVIDFTRPAATTAHARLAAGSNTALVIGTTGLSAEDEAVLADAARAVPMVYAPNMSLGVTLLMHLVEQAAARLDADYDIEIVEMHHRHKVDAPSGTALGLARAAARGREVSLDDVADRGRDGLTGPRRRGAIGMSALRGGDVVGDHQVIFATDGERLELGHRASSRETFARGAVKSALWVAGRAPGLYDMRDVLNLR</sequence>
<dbReference type="EMBL" id="DMAI01000039">
    <property type="protein sequence ID" value="HAE46283.1"/>
    <property type="molecule type" value="Genomic_DNA"/>
</dbReference>
<keyword evidence="2 13" id="KW-0963">Cytoplasm</keyword>
<dbReference type="CDD" id="cd02274">
    <property type="entry name" value="DHDPR_N"/>
    <property type="match status" value="1"/>
</dbReference>
<evidence type="ECO:0000256" key="7">
    <source>
        <dbReference type="ARBA" id="ARBA00023027"/>
    </source>
</evidence>
<comment type="catalytic activity">
    <reaction evidence="12 13">
        <text>(S)-2,3,4,5-tetrahydrodipicolinate + NAD(+) + H2O = (2S,4S)-4-hydroxy-2,3,4,5-tetrahydrodipicolinate + NADH + H(+)</text>
        <dbReference type="Rhea" id="RHEA:35323"/>
        <dbReference type="ChEBI" id="CHEBI:15377"/>
        <dbReference type="ChEBI" id="CHEBI:15378"/>
        <dbReference type="ChEBI" id="CHEBI:16845"/>
        <dbReference type="ChEBI" id="CHEBI:57540"/>
        <dbReference type="ChEBI" id="CHEBI:57945"/>
        <dbReference type="ChEBI" id="CHEBI:67139"/>
        <dbReference type="EC" id="1.17.1.8"/>
    </reaction>
</comment>
<evidence type="ECO:0000259" key="14">
    <source>
        <dbReference type="Pfam" id="PF01113"/>
    </source>
</evidence>
<dbReference type="GO" id="GO:0016726">
    <property type="term" value="F:oxidoreductase activity, acting on CH or CH2 groups, NAD or NADP as acceptor"/>
    <property type="evidence" value="ECO:0007669"/>
    <property type="project" value="UniProtKB-UniRule"/>
</dbReference>
<dbReference type="EC" id="1.17.1.8" evidence="10 13"/>
<feature type="binding site" evidence="13">
    <location>
        <position position="38"/>
    </location>
    <ligand>
        <name>NAD(+)</name>
        <dbReference type="ChEBI" id="CHEBI:57540"/>
    </ligand>
</feature>
<dbReference type="SUPFAM" id="SSF51735">
    <property type="entry name" value="NAD(P)-binding Rossmann-fold domains"/>
    <property type="match status" value="1"/>
</dbReference>
<feature type="domain" description="Dihydrodipicolinate reductase C-terminal" evidence="15">
    <location>
        <begin position="132"/>
        <end position="268"/>
    </location>
</feature>
<dbReference type="GO" id="GO:0005737">
    <property type="term" value="C:cytoplasm"/>
    <property type="evidence" value="ECO:0007669"/>
    <property type="project" value="UniProtKB-SubCell"/>
</dbReference>
<keyword evidence="3 13" id="KW-0028">Amino-acid biosynthesis</keyword>
<evidence type="ECO:0000256" key="6">
    <source>
        <dbReference type="ARBA" id="ARBA00023002"/>
    </source>
</evidence>
<dbReference type="PANTHER" id="PTHR20836:SF0">
    <property type="entry name" value="4-HYDROXY-TETRAHYDRODIPICOLINATE REDUCTASE 1, CHLOROPLASTIC-RELATED"/>
    <property type="match status" value="1"/>
</dbReference>
<evidence type="ECO:0000259" key="15">
    <source>
        <dbReference type="Pfam" id="PF05173"/>
    </source>
</evidence>
<dbReference type="GO" id="GO:0050661">
    <property type="term" value="F:NADP binding"/>
    <property type="evidence" value="ECO:0007669"/>
    <property type="project" value="UniProtKB-UniRule"/>
</dbReference>
<dbReference type="InterPro" id="IPR023940">
    <property type="entry name" value="DHDPR_bac"/>
</dbReference>
<dbReference type="Gene3D" id="3.30.360.10">
    <property type="entry name" value="Dihydrodipicolinate Reductase, domain 2"/>
    <property type="match status" value="1"/>
</dbReference>
<name>A0A3B9IFY8_9PROT</name>
<evidence type="ECO:0000256" key="11">
    <source>
        <dbReference type="ARBA" id="ARBA00049080"/>
    </source>
</evidence>
<keyword evidence="4 13" id="KW-0521">NADP</keyword>
<comment type="subunit">
    <text evidence="13">Homotetramer.</text>
</comment>
<comment type="catalytic activity">
    <reaction evidence="11 13">
        <text>(S)-2,3,4,5-tetrahydrodipicolinate + NADP(+) + H2O = (2S,4S)-4-hydroxy-2,3,4,5-tetrahydrodipicolinate + NADPH + H(+)</text>
        <dbReference type="Rhea" id="RHEA:35331"/>
        <dbReference type="ChEBI" id="CHEBI:15377"/>
        <dbReference type="ChEBI" id="CHEBI:15378"/>
        <dbReference type="ChEBI" id="CHEBI:16845"/>
        <dbReference type="ChEBI" id="CHEBI:57783"/>
        <dbReference type="ChEBI" id="CHEBI:58349"/>
        <dbReference type="ChEBI" id="CHEBI:67139"/>
        <dbReference type="EC" id="1.17.1.8"/>
    </reaction>
</comment>
<gene>
    <name evidence="13" type="primary">dapB</name>
    <name evidence="16" type="ORF">DCK97_02580</name>
</gene>
<dbReference type="GO" id="GO:0008839">
    <property type="term" value="F:4-hydroxy-tetrahydrodipicolinate reductase"/>
    <property type="evidence" value="ECO:0007669"/>
    <property type="project" value="UniProtKB-UniRule"/>
</dbReference>
<dbReference type="AlphaFoldDB" id="A0A3B9IFY8"/>
<dbReference type="GO" id="GO:0051287">
    <property type="term" value="F:NAD binding"/>
    <property type="evidence" value="ECO:0007669"/>
    <property type="project" value="UniProtKB-UniRule"/>
</dbReference>
<evidence type="ECO:0000256" key="13">
    <source>
        <dbReference type="HAMAP-Rule" id="MF_00102"/>
    </source>
</evidence>
<evidence type="ECO:0000256" key="4">
    <source>
        <dbReference type="ARBA" id="ARBA00022857"/>
    </source>
</evidence>
<dbReference type="Pfam" id="PF05173">
    <property type="entry name" value="DapB_C"/>
    <property type="match status" value="1"/>
</dbReference>
<keyword evidence="7 13" id="KW-0520">NAD</keyword>
<evidence type="ECO:0000256" key="10">
    <source>
        <dbReference type="ARBA" id="ARBA00038983"/>
    </source>
</evidence>
<comment type="subcellular location">
    <subcellularLocation>
        <location evidence="13">Cytoplasm</location>
    </subcellularLocation>
</comment>
<feature type="binding site" evidence="13">
    <location>
        <begin position="126"/>
        <end position="129"/>
    </location>
    <ligand>
        <name>NAD(+)</name>
        <dbReference type="ChEBI" id="CHEBI:57540"/>
    </ligand>
</feature>
<comment type="function">
    <text evidence="13">Catalyzes the conversion of 4-hydroxy-tetrahydrodipicolinate (HTPA) to tetrahydrodipicolinate.</text>
</comment>
<keyword evidence="5 13" id="KW-0220">Diaminopimelate biosynthesis</keyword>
<dbReference type="InterPro" id="IPR022663">
    <property type="entry name" value="DapB_C"/>
</dbReference>
<evidence type="ECO:0000256" key="3">
    <source>
        <dbReference type="ARBA" id="ARBA00022605"/>
    </source>
</evidence>
<dbReference type="GO" id="GO:0019877">
    <property type="term" value="P:diaminopimelate biosynthetic process"/>
    <property type="evidence" value="ECO:0007669"/>
    <property type="project" value="UniProtKB-UniRule"/>
</dbReference>
<proteinExistence type="inferred from homology"/>
<dbReference type="UniPathway" id="UPA00034">
    <property type="reaction ID" value="UER00018"/>
</dbReference>
<keyword evidence="8 13" id="KW-0457">Lysine biosynthesis</keyword>
<dbReference type="PIRSF" id="PIRSF000161">
    <property type="entry name" value="DHPR"/>
    <property type="match status" value="1"/>
</dbReference>
<feature type="binding site" evidence="13">
    <location>
        <begin position="12"/>
        <end position="17"/>
    </location>
    <ligand>
        <name>NAD(+)</name>
        <dbReference type="ChEBI" id="CHEBI:57540"/>
    </ligand>
</feature>
<dbReference type="Pfam" id="PF01113">
    <property type="entry name" value="DapB_N"/>
    <property type="match status" value="1"/>
</dbReference>
<dbReference type="PROSITE" id="PS01298">
    <property type="entry name" value="DAPB"/>
    <property type="match status" value="1"/>
</dbReference>
<evidence type="ECO:0000256" key="8">
    <source>
        <dbReference type="ARBA" id="ARBA00023154"/>
    </source>
</evidence>
<dbReference type="PANTHER" id="PTHR20836">
    <property type="entry name" value="DIHYDRODIPICOLINATE REDUCTASE"/>
    <property type="match status" value="1"/>
</dbReference>